<comment type="caution">
    <text evidence="2">The sequence shown here is derived from an EMBL/GenBank/DDBJ whole genome shotgun (WGS) entry which is preliminary data.</text>
</comment>
<feature type="region of interest" description="Disordered" evidence="1">
    <location>
        <begin position="19"/>
        <end position="61"/>
    </location>
</feature>
<evidence type="ECO:0000313" key="5">
    <source>
        <dbReference type="EMBL" id="CAF4505413.1"/>
    </source>
</evidence>
<reference evidence="2" key="1">
    <citation type="submission" date="2021-02" db="EMBL/GenBank/DDBJ databases">
        <authorList>
            <person name="Nowell W R."/>
        </authorList>
    </citation>
    <scope>NUCLEOTIDE SEQUENCE</scope>
</reference>
<accession>A0A816X591</accession>
<organism evidence="2 6">
    <name type="scientific">Rotaria magnacalcarata</name>
    <dbReference type="NCBI Taxonomy" id="392030"/>
    <lineage>
        <taxon>Eukaryota</taxon>
        <taxon>Metazoa</taxon>
        <taxon>Spiralia</taxon>
        <taxon>Gnathifera</taxon>
        <taxon>Rotifera</taxon>
        <taxon>Eurotatoria</taxon>
        <taxon>Bdelloidea</taxon>
        <taxon>Philodinida</taxon>
        <taxon>Philodinidae</taxon>
        <taxon>Rotaria</taxon>
    </lineage>
</organism>
<dbReference type="EMBL" id="CAJOBF010001060">
    <property type="protein sequence ID" value="CAF3907871.1"/>
    <property type="molecule type" value="Genomic_DNA"/>
</dbReference>
<evidence type="ECO:0000313" key="4">
    <source>
        <dbReference type="EMBL" id="CAF3907871.1"/>
    </source>
</evidence>
<gene>
    <name evidence="5" type="ORF">OVN521_LOCUS40999</name>
    <name evidence="4" type="ORF">UXM345_LOCUS10906</name>
    <name evidence="2" type="ORF">WKI299_LOCUS28596</name>
    <name evidence="3" type="ORF">XDN619_LOCUS30079</name>
</gene>
<evidence type="ECO:0000313" key="2">
    <source>
        <dbReference type="EMBL" id="CAF2142223.1"/>
    </source>
</evidence>
<dbReference type="EMBL" id="CAJOBG010053984">
    <property type="protein sequence ID" value="CAF4505413.1"/>
    <property type="molecule type" value="Genomic_DNA"/>
</dbReference>
<evidence type="ECO:0000256" key="1">
    <source>
        <dbReference type="SAM" id="MobiDB-lite"/>
    </source>
</evidence>
<evidence type="ECO:0000313" key="6">
    <source>
        <dbReference type="Proteomes" id="UP000663856"/>
    </source>
</evidence>
<feature type="compositionally biased region" description="Polar residues" evidence="1">
    <location>
        <begin position="21"/>
        <end position="32"/>
    </location>
</feature>
<dbReference type="Proteomes" id="UP000663856">
    <property type="component" value="Unassembled WGS sequence"/>
</dbReference>
<protein>
    <submittedName>
        <fullName evidence="2">Uncharacterized protein</fullName>
    </submittedName>
</protein>
<dbReference type="Proteomes" id="UP000663887">
    <property type="component" value="Unassembled WGS sequence"/>
</dbReference>
<dbReference type="AlphaFoldDB" id="A0A816X591"/>
<name>A0A816X591_9BILA</name>
<dbReference type="Proteomes" id="UP000663866">
    <property type="component" value="Unassembled WGS sequence"/>
</dbReference>
<dbReference type="EMBL" id="CAJNRF010012565">
    <property type="protein sequence ID" value="CAF2142223.1"/>
    <property type="molecule type" value="Genomic_DNA"/>
</dbReference>
<keyword evidence="7" id="KW-1185">Reference proteome</keyword>
<proteinExistence type="predicted"/>
<evidence type="ECO:0000313" key="7">
    <source>
        <dbReference type="Proteomes" id="UP000663866"/>
    </source>
</evidence>
<sequence length="112" mass="12639">MFQTRNAVSSSDLTAIFDIPSSVSQNSSQAQPANDDDDDNNEMFSLDNDNNDTADTHSDVSLEYEYHPSASLSATDSQQQLNALESAEDVENRHDLYHELYILVLRKRQQKN</sequence>
<evidence type="ECO:0000313" key="3">
    <source>
        <dbReference type="EMBL" id="CAF2158513.1"/>
    </source>
</evidence>
<dbReference type="Proteomes" id="UP000663842">
    <property type="component" value="Unassembled WGS sequence"/>
</dbReference>
<dbReference type="EMBL" id="CAJNRG010014934">
    <property type="protein sequence ID" value="CAF2158513.1"/>
    <property type="molecule type" value="Genomic_DNA"/>
</dbReference>